<keyword evidence="2" id="KW-1185">Reference proteome</keyword>
<reference evidence="2" key="1">
    <citation type="journal article" date="2019" name="Int. J. Syst. Evol. Microbiol.">
        <title>The Global Catalogue of Microorganisms (GCM) 10K type strain sequencing project: providing services to taxonomists for standard genome sequencing and annotation.</title>
        <authorList>
            <consortium name="The Broad Institute Genomics Platform"/>
            <consortium name="The Broad Institute Genome Sequencing Center for Infectious Disease"/>
            <person name="Wu L."/>
            <person name="Ma J."/>
        </authorList>
    </citation>
    <scope>NUCLEOTIDE SEQUENCE [LARGE SCALE GENOMIC DNA]</scope>
    <source>
        <strain evidence="2">CCM 7526</strain>
    </source>
</reference>
<dbReference type="EMBL" id="JBHTMK010000029">
    <property type="protein sequence ID" value="MFD1367703.1"/>
    <property type="molecule type" value="Genomic_DNA"/>
</dbReference>
<dbReference type="Proteomes" id="UP001597183">
    <property type="component" value="Unassembled WGS sequence"/>
</dbReference>
<organism evidence="1 2">
    <name type="scientific">Actinoplanes sichuanensis</name>
    <dbReference type="NCBI Taxonomy" id="512349"/>
    <lineage>
        <taxon>Bacteria</taxon>
        <taxon>Bacillati</taxon>
        <taxon>Actinomycetota</taxon>
        <taxon>Actinomycetes</taxon>
        <taxon>Micromonosporales</taxon>
        <taxon>Micromonosporaceae</taxon>
        <taxon>Actinoplanes</taxon>
    </lineage>
</organism>
<name>A0ABW4AAY2_9ACTN</name>
<sequence>MTDSLGFDAYEVGPLAESRRYAPGTPAQHAHLDPVGLLAAPGRPVSAETLARLLSVH</sequence>
<protein>
    <submittedName>
        <fullName evidence="1">Uncharacterized protein</fullName>
    </submittedName>
</protein>
<evidence type="ECO:0000313" key="2">
    <source>
        <dbReference type="Proteomes" id="UP001597183"/>
    </source>
</evidence>
<dbReference type="RefSeq" id="WP_317795004.1">
    <property type="nucleotide sequence ID" value="NZ_AP028461.1"/>
</dbReference>
<comment type="caution">
    <text evidence="1">The sequence shown here is derived from an EMBL/GenBank/DDBJ whole genome shotgun (WGS) entry which is preliminary data.</text>
</comment>
<evidence type="ECO:0000313" key="1">
    <source>
        <dbReference type="EMBL" id="MFD1367703.1"/>
    </source>
</evidence>
<proteinExistence type="predicted"/>
<gene>
    <name evidence="1" type="ORF">ACFQ5G_20305</name>
</gene>
<accession>A0ABW4AAY2</accession>